<organism evidence="3 4">
    <name type="scientific">Prorocentrum cordatum</name>
    <dbReference type="NCBI Taxonomy" id="2364126"/>
    <lineage>
        <taxon>Eukaryota</taxon>
        <taxon>Sar</taxon>
        <taxon>Alveolata</taxon>
        <taxon>Dinophyceae</taxon>
        <taxon>Prorocentrales</taxon>
        <taxon>Prorocentraceae</taxon>
        <taxon>Prorocentrum</taxon>
    </lineage>
</organism>
<keyword evidence="2" id="KW-0732">Signal</keyword>
<feature type="compositionally biased region" description="Low complexity" evidence="1">
    <location>
        <begin position="72"/>
        <end position="106"/>
    </location>
</feature>
<gene>
    <name evidence="3" type="ORF">PCOR1329_LOCUS81824</name>
</gene>
<proteinExistence type="predicted"/>
<accession>A0ABN9Y260</accession>
<protein>
    <submittedName>
        <fullName evidence="3">Uncharacterized protein</fullName>
    </submittedName>
</protein>
<name>A0ABN9Y260_9DINO</name>
<feature type="compositionally biased region" description="Low complexity" evidence="1">
    <location>
        <begin position="214"/>
        <end position="234"/>
    </location>
</feature>
<comment type="caution">
    <text evidence="3">The sequence shown here is derived from an EMBL/GenBank/DDBJ whole genome shotgun (WGS) entry which is preliminary data.</text>
</comment>
<evidence type="ECO:0000313" key="3">
    <source>
        <dbReference type="EMBL" id="CAK0906543.1"/>
    </source>
</evidence>
<feature type="non-terminal residue" evidence="3">
    <location>
        <position position="1"/>
    </location>
</feature>
<feature type="compositionally biased region" description="Pro residues" evidence="1">
    <location>
        <begin position="58"/>
        <end position="71"/>
    </location>
</feature>
<feature type="region of interest" description="Disordered" evidence="1">
    <location>
        <begin position="214"/>
        <end position="235"/>
    </location>
</feature>
<evidence type="ECO:0000256" key="1">
    <source>
        <dbReference type="SAM" id="MobiDB-lite"/>
    </source>
</evidence>
<keyword evidence="4" id="KW-1185">Reference proteome</keyword>
<reference evidence="3" key="1">
    <citation type="submission" date="2023-10" db="EMBL/GenBank/DDBJ databases">
        <authorList>
            <person name="Chen Y."/>
            <person name="Shah S."/>
            <person name="Dougan E. K."/>
            <person name="Thang M."/>
            <person name="Chan C."/>
        </authorList>
    </citation>
    <scope>NUCLEOTIDE SEQUENCE [LARGE SCALE GENOMIC DNA]</scope>
</reference>
<sequence>PCRGFGAVPRALGACAAAAAAWRWWGRLVVTIDGVVYKSHHGACRAAVPAGRGRNKPRQPPPPPYPPPPARQPSAEAGPARGGPAESLRAPPASAAKGPADDASAAPAAAPAASSAAGFQEWCCFKGSLPYNPADPVQLPPQVAGPAAPGTPAPCWRECDAGVFVVRNIRYKLTQEKVPSGFALYDCVGMDLICDSRRESTASWTGLVQACRRAPAGPPSGRRPGASRGCSPPSTHSCRTLLAVGCLRTLRRTEAAARYRGGGFCALSPVLRDAGPGDPVSISETLAAVRGGGRVIEGRHGAEGHGSCGRHGQV</sequence>
<evidence type="ECO:0000313" key="4">
    <source>
        <dbReference type="Proteomes" id="UP001189429"/>
    </source>
</evidence>
<feature type="signal peptide" evidence="2">
    <location>
        <begin position="1"/>
        <end position="21"/>
    </location>
</feature>
<dbReference type="EMBL" id="CAUYUJ010021707">
    <property type="protein sequence ID" value="CAK0906543.1"/>
    <property type="molecule type" value="Genomic_DNA"/>
</dbReference>
<dbReference type="Proteomes" id="UP001189429">
    <property type="component" value="Unassembled WGS sequence"/>
</dbReference>
<feature type="region of interest" description="Disordered" evidence="1">
    <location>
        <begin position="47"/>
        <end position="106"/>
    </location>
</feature>
<feature type="chain" id="PRO_5045236132" evidence="2">
    <location>
        <begin position="22"/>
        <end position="314"/>
    </location>
</feature>
<evidence type="ECO:0000256" key="2">
    <source>
        <dbReference type="SAM" id="SignalP"/>
    </source>
</evidence>